<dbReference type="Proteomes" id="UP000051494">
    <property type="component" value="Unassembled WGS sequence"/>
</dbReference>
<dbReference type="Pfam" id="PF00542">
    <property type="entry name" value="Ribosomal_L12"/>
    <property type="match status" value="1"/>
</dbReference>
<dbReference type="Pfam" id="PF16320">
    <property type="entry name" value="Ribosomal_L12_N"/>
    <property type="match status" value="1"/>
</dbReference>
<dbReference type="RefSeq" id="WP_057624163.1">
    <property type="nucleotide sequence ID" value="NZ_LKHV02000001.1"/>
</dbReference>
<dbReference type="GO" id="GO:0006412">
    <property type="term" value="P:translation"/>
    <property type="evidence" value="ECO:0007669"/>
    <property type="project" value="UniProtKB-UniRule"/>
</dbReference>
<dbReference type="InterPro" id="IPR014719">
    <property type="entry name" value="Ribosomal_bL12_C/ClpS-like"/>
</dbReference>
<sequence>MSESTVQKIYDSIVKLSIMEVVELVKKMEDELGVSAAAPVAVAAVAGAAAPAAEEKTEFDVILKGFGDKKVDVIKVVRTITNLGLKEAKALVEGAPAPVKEAVSKAEAESIKKQLVEAGAEVDVK</sequence>
<evidence type="ECO:0000259" key="6">
    <source>
        <dbReference type="Pfam" id="PF16320"/>
    </source>
</evidence>
<reference evidence="8" key="2">
    <citation type="journal article" date="2016" name="Genome Announc.">
        <title>Draft Genome Sequences of Two Novel Amoeba-Resistant Intranuclear Bacteria, 'Candidatus Berkiella cookevillensis' and 'Candidatus Berkiella aquae'.</title>
        <authorList>
            <person name="Mehari Y.T."/>
            <person name="Arivett B.A."/>
            <person name="Farone A.L."/>
            <person name="Gunderson J.H."/>
            <person name="Farone M.B."/>
        </authorList>
    </citation>
    <scope>NUCLEOTIDE SEQUENCE</scope>
    <source>
        <strain evidence="8">CC99</strain>
    </source>
</reference>
<evidence type="ECO:0000313" key="9">
    <source>
        <dbReference type="Proteomes" id="UP000051494"/>
    </source>
</evidence>
<dbReference type="PANTHER" id="PTHR45987">
    <property type="entry name" value="39S RIBOSOMAL PROTEIN L12"/>
    <property type="match status" value="1"/>
</dbReference>
<evidence type="ECO:0000256" key="3">
    <source>
        <dbReference type="ARBA" id="ARBA00023274"/>
    </source>
</evidence>
<dbReference type="GO" id="GO:0003729">
    <property type="term" value="F:mRNA binding"/>
    <property type="evidence" value="ECO:0007669"/>
    <property type="project" value="TreeGrafter"/>
</dbReference>
<keyword evidence="9" id="KW-1185">Reference proteome</keyword>
<evidence type="ECO:0000256" key="1">
    <source>
        <dbReference type="ARBA" id="ARBA00007197"/>
    </source>
</evidence>
<comment type="function">
    <text evidence="4">Forms part of the ribosomal stalk which helps the ribosome interact with GTP-bound translation factors. Is thus essential for accurate translation.</text>
</comment>
<dbReference type="GO" id="GO:0022625">
    <property type="term" value="C:cytosolic large ribosomal subunit"/>
    <property type="evidence" value="ECO:0007669"/>
    <property type="project" value="TreeGrafter"/>
</dbReference>
<dbReference type="InterPro" id="IPR008932">
    <property type="entry name" value="Ribosomal_bL12_oligo"/>
</dbReference>
<protein>
    <recommendedName>
        <fullName evidence="4">Large ribosomal subunit protein bL12</fullName>
    </recommendedName>
</protein>
<evidence type="ECO:0000313" key="7">
    <source>
        <dbReference type="EMBL" id="KRG19051.1"/>
    </source>
</evidence>
<evidence type="ECO:0000313" key="8">
    <source>
        <dbReference type="EMBL" id="MCS5709401.1"/>
    </source>
</evidence>
<dbReference type="EMBL" id="LKHV01000004">
    <property type="protein sequence ID" value="KRG19051.1"/>
    <property type="molecule type" value="Genomic_DNA"/>
</dbReference>
<feature type="domain" description="Large ribosomal subunit protein bL12 C-terminal" evidence="5">
    <location>
        <begin position="59"/>
        <end position="125"/>
    </location>
</feature>
<reference evidence="7" key="1">
    <citation type="submission" date="2015-09" db="EMBL/GenBank/DDBJ databases">
        <title>Draft Genome Sequences of Two Novel Amoeba-resistant Intranuclear Bacteria, Candidatus Berkiella cookevillensis and Candidatus Berkiella aquae.</title>
        <authorList>
            <person name="Mehari Y.T."/>
            <person name="Arivett B.A."/>
            <person name="Farone A.L."/>
            <person name="Gunderson J.H."/>
            <person name="Farone M.B."/>
        </authorList>
    </citation>
    <scope>NUCLEOTIDE SEQUENCE [LARGE SCALE GENOMIC DNA]</scope>
    <source>
        <strain evidence="7">CC99</strain>
    </source>
</reference>
<dbReference type="PATRIC" id="fig|1590042.3.peg.1061"/>
<dbReference type="FunFam" id="3.30.1390.10:FF:000001">
    <property type="entry name" value="50S ribosomal protein L7/L12"/>
    <property type="match status" value="1"/>
</dbReference>
<dbReference type="GO" id="GO:0003735">
    <property type="term" value="F:structural constituent of ribosome"/>
    <property type="evidence" value="ECO:0007669"/>
    <property type="project" value="InterPro"/>
</dbReference>
<dbReference type="AlphaFoldDB" id="A0A0Q9YES8"/>
<dbReference type="HAMAP" id="MF_00368">
    <property type="entry name" value="Ribosomal_bL12"/>
    <property type="match status" value="1"/>
</dbReference>
<dbReference type="NCBIfam" id="TIGR00855">
    <property type="entry name" value="L12"/>
    <property type="match status" value="1"/>
</dbReference>
<reference evidence="8" key="3">
    <citation type="submission" date="2021-06" db="EMBL/GenBank/DDBJ databases">
        <title>Genomic Description and Analysis of Intracellular Bacteria, Candidatus Berkiella cookevillensis and Candidatus Berkiella aquae.</title>
        <authorList>
            <person name="Kidane D.T."/>
            <person name="Mehari Y.T."/>
            <person name="Rice F.C."/>
            <person name="Arivett B.A."/>
            <person name="Farone A.L."/>
            <person name="Berk S.G."/>
            <person name="Farone M.B."/>
        </authorList>
    </citation>
    <scope>NUCLEOTIDE SEQUENCE</scope>
    <source>
        <strain evidence="8">CC99</strain>
    </source>
</reference>
<keyword evidence="3 4" id="KW-0687">Ribonucleoprotein</keyword>
<gene>
    <name evidence="4 7" type="primary">rplL</name>
    <name evidence="7" type="ORF">CC99x_01041</name>
    <name evidence="8" type="ORF">CC99x_010840</name>
</gene>
<name>A0A0Q9YES8_9GAMM</name>
<dbReference type="PANTHER" id="PTHR45987:SF4">
    <property type="entry name" value="LARGE RIBOSOMAL SUBUNIT PROTEIN BL12M"/>
    <property type="match status" value="1"/>
</dbReference>
<organism evidence="7">
    <name type="scientific">Candidatus Berkiella cookevillensis</name>
    <dbReference type="NCBI Taxonomy" id="437022"/>
    <lineage>
        <taxon>Bacteria</taxon>
        <taxon>Pseudomonadati</taxon>
        <taxon>Pseudomonadota</taxon>
        <taxon>Gammaproteobacteria</taxon>
        <taxon>Candidatus Berkiellales</taxon>
        <taxon>Candidatus Berkiellaceae</taxon>
        <taxon>Candidatus Berkiella</taxon>
    </lineage>
</organism>
<feature type="domain" description="Large ribosomal subunit protein bL12 oligomerization" evidence="6">
    <location>
        <begin position="5"/>
        <end position="52"/>
    </location>
</feature>
<dbReference type="InterPro" id="IPR036235">
    <property type="entry name" value="Ribosomal_bL12_oligo_N_sf"/>
</dbReference>
<comment type="similarity">
    <text evidence="1 4">Belongs to the bacterial ribosomal protein bL12 family.</text>
</comment>
<dbReference type="Gene3D" id="3.30.1390.10">
    <property type="match status" value="1"/>
</dbReference>
<comment type="subunit">
    <text evidence="4">Homodimer. Part of the ribosomal stalk of the 50S ribosomal subunit. Forms a multimeric L10(L12)X complex, where L10 forms an elongated spine to which 2 to 4 L12 dimers bind in a sequential fashion. Binds GTP-bound translation factors.</text>
</comment>
<comment type="caution">
    <text evidence="7">The sequence shown here is derived from an EMBL/GenBank/DDBJ whole genome shotgun (WGS) entry which is preliminary data.</text>
</comment>
<evidence type="ECO:0000259" key="5">
    <source>
        <dbReference type="Pfam" id="PF00542"/>
    </source>
</evidence>
<dbReference type="SUPFAM" id="SSF48300">
    <property type="entry name" value="Ribosomal protein L7/12, oligomerisation (N-terminal) domain"/>
    <property type="match status" value="1"/>
</dbReference>
<dbReference type="CDD" id="cd00387">
    <property type="entry name" value="Ribosomal_L7_L12"/>
    <property type="match status" value="1"/>
</dbReference>
<evidence type="ECO:0000256" key="4">
    <source>
        <dbReference type="HAMAP-Rule" id="MF_00368"/>
    </source>
</evidence>
<proteinExistence type="inferred from homology"/>
<dbReference type="SUPFAM" id="SSF54736">
    <property type="entry name" value="ClpS-like"/>
    <property type="match status" value="1"/>
</dbReference>
<accession>A0A0Q9YES8</accession>
<dbReference type="OrthoDB" id="9811748at2"/>
<dbReference type="EMBL" id="LKHV02000001">
    <property type="protein sequence ID" value="MCS5709401.1"/>
    <property type="molecule type" value="Genomic_DNA"/>
</dbReference>
<dbReference type="STRING" id="437022.CC99x_01041"/>
<evidence type="ECO:0000256" key="2">
    <source>
        <dbReference type="ARBA" id="ARBA00022980"/>
    </source>
</evidence>
<dbReference type="InterPro" id="IPR013823">
    <property type="entry name" value="Ribosomal_bL12_C"/>
</dbReference>
<keyword evidence="2 4" id="KW-0689">Ribosomal protein</keyword>
<dbReference type="Gene3D" id="1.20.5.710">
    <property type="entry name" value="Single helix bin"/>
    <property type="match status" value="1"/>
</dbReference>
<dbReference type="InterPro" id="IPR000206">
    <property type="entry name" value="Ribosomal_bL12"/>
</dbReference>